<feature type="region of interest" description="Disordered" evidence="1">
    <location>
        <begin position="1"/>
        <end position="65"/>
    </location>
</feature>
<evidence type="ECO:0000313" key="3">
    <source>
        <dbReference type="EMBL" id="KZV90830.1"/>
    </source>
</evidence>
<feature type="compositionally biased region" description="Polar residues" evidence="1">
    <location>
        <begin position="1"/>
        <end position="40"/>
    </location>
</feature>
<proteinExistence type="predicted"/>
<evidence type="ECO:0000259" key="2">
    <source>
        <dbReference type="Pfam" id="PF20149"/>
    </source>
</evidence>
<accession>A0A165GPR6</accession>
<dbReference type="AlphaFoldDB" id="A0A165GPR6"/>
<feature type="compositionally biased region" description="Acidic residues" evidence="1">
    <location>
        <begin position="98"/>
        <end position="108"/>
    </location>
</feature>
<dbReference type="Proteomes" id="UP000077266">
    <property type="component" value="Unassembled WGS sequence"/>
</dbReference>
<feature type="domain" description="DUF6532" evidence="2">
    <location>
        <begin position="293"/>
        <end position="454"/>
    </location>
</feature>
<dbReference type="EMBL" id="KV426040">
    <property type="protein sequence ID" value="KZV90830.1"/>
    <property type="molecule type" value="Genomic_DNA"/>
</dbReference>
<name>A0A165GPR6_EXIGL</name>
<organism evidence="3 4">
    <name type="scientific">Exidia glandulosa HHB12029</name>
    <dbReference type="NCBI Taxonomy" id="1314781"/>
    <lineage>
        <taxon>Eukaryota</taxon>
        <taxon>Fungi</taxon>
        <taxon>Dikarya</taxon>
        <taxon>Basidiomycota</taxon>
        <taxon>Agaricomycotina</taxon>
        <taxon>Agaricomycetes</taxon>
        <taxon>Auriculariales</taxon>
        <taxon>Exidiaceae</taxon>
        <taxon>Exidia</taxon>
    </lineage>
</organism>
<feature type="compositionally biased region" description="Polar residues" evidence="1">
    <location>
        <begin position="111"/>
        <end position="136"/>
    </location>
</feature>
<sequence>MSNSAPYSTRLRSNLENPQQAGTPSSRGRSGVPNTASASGIGNGRGIAKPTSTPRGNARGGPVALVQAGRGGGIFAGPASFSLPNMNGMNMAHSAEQSEMEMDPDADSDGGLNSSVPQHTSYDPSETQPGFGTSSVAPVPLPNFDHVFAATYSGWNSAESAGPASSKKRKHSTISGADDGEERRRAANMRRLDSFQASQASSSSSPAPPDLSIHSFPTARTSSPASVGHIPLAAPSTAALVAYAPAPVRLAHTSMGDPLKEPSPSGAEGKIISRWPPPALERTHLTMVWVGSHFALVNPYPNITERDAILFESWLKANRGFTGNSVIIWDSVIELGLQSQLCNIRSRYKDAVHKLVVRLLLVDGHTPQRLLQGGIFHYAQVRPAKVQPSAGDIVYEGVGRPLTHEIVIAVLRHMIFTDRARTESMAVQMPERFEDGIPDAAYAWALTQIQYALEAMIVPYTLALDGKFQFVYNNWKKTITDDYFNAPRRRVRMTQLRAAHWEGLCSEMHVASSATGTVQTESCDTDDEA</sequence>
<feature type="region of interest" description="Disordered" evidence="1">
    <location>
        <begin position="158"/>
        <end position="226"/>
    </location>
</feature>
<dbReference type="Pfam" id="PF20149">
    <property type="entry name" value="DUF6532"/>
    <property type="match status" value="1"/>
</dbReference>
<feature type="compositionally biased region" description="Basic and acidic residues" evidence="1">
    <location>
        <begin position="181"/>
        <end position="193"/>
    </location>
</feature>
<dbReference type="InParanoid" id="A0A165GPR6"/>
<evidence type="ECO:0000313" key="4">
    <source>
        <dbReference type="Proteomes" id="UP000077266"/>
    </source>
</evidence>
<feature type="region of interest" description="Disordered" evidence="1">
    <location>
        <begin position="95"/>
        <end position="137"/>
    </location>
</feature>
<reference evidence="3 4" key="1">
    <citation type="journal article" date="2016" name="Mol. Biol. Evol.">
        <title>Comparative Genomics of Early-Diverging Mushroom-Forming Fungi Provides Insights into the Origins of Lignocellulose Decay Capabilities.</title>
        <authorList>
            <person name="Nagy L.G."/>
            <person name="Riley R."/>
            <person name="Tritt A."/>
            <person name="Adam C."/>
            <person name="Daum C."/>
            <person name="Floudas D."/>
            <person name="Sun H."/>
            <person name="Yadav J.S."/>
            <person name="Pangilinan J."/>
            <person name="Larsson K.H."/>
            <person name="Matsuura K."/>
            <person name="Barry K."/>
            <person name="Labutti K."/>
            <person name="Kuo R."/>
            <person name="Ohm R.A."/>
            <person name="Bhattacharya S.S."/>
            <person name="Shirouzu T."/>
            <person name="Yoshinaga Y."/>
            <person name="Martin F.M."/>
            <person name="Grigoriev I.V."/>
            <person name="Hibbett D.S."/>
        </authorList>
    </citation>
    <scope>NUCLEOTIDE SEQUENCE [LARGE SCALE GENOMIC DNA]</scope>
    <source>
        <strain evidence="3 4">HHB12029</strain>
    </source>
</reference>
<keyword evidence="4" id="KW-1185">Reference proteome</keyword>
<evidence type="ECO:0000256" key="1">
    <source>
        <dbReference type="SAM" id="MobiDB-lite"/>
    </source>
</evidence>
<feature type="compositionally biased region" description="Low complexity" evidence="1">
    <location>
        <begin position="196"/>
        <end position="205"/>
    </location>
</feature>
<protein>
    <recommendedName>
        <fullName evidence="2">DUF6532 domain-containing protein</fullName>
    </recommendedName>
</protein>
<gene>
    <name evidence="3" type="ORF">EXIGLDRAFT_719951</name>
</gene>
<dbReference type="InterPro" id="IPR045341">
    <property type="entry name" value="DUF6532"/>
</dbReference>